<dbReference type="STRING" id="1850517.A8708_05255"/>
<keyword evidence="5" id="KW-1185">Reference proteome</keyword>
<dbReference type="InterPro" id="IPR022627">
    <property type="entry name" value="DUF3502"/>
</dbReference>
<dbReference type="Pfam" id="PF01547">
    <property type="entry name" value="SBP_bac_1"/>
    <property type="match status" value="1"/>
</dbReference>
<feature type="domain" description="DUF3502" evidence="3">
    <location>
        <begin position="447"/>
        <end position="514"/>
    </location>
</feature>
<dbReference type="RefSeq" id="WP_068669086.1">
    <property type="nucleotide sequence ID" value="NZ_LYPB01000087.1"/>
</dbReference>
<dbReference type="SUPFAM" id="SSF53850">
    <property type="entry name" value="Periplasmic binding protein-like II"/>
    <property type="match status" value="1"/>
</dbReference>
<evidence type="ECO:0000256" key="1">
    <source>
        <dbReference type="SAM" id="MobiDB-lite"/>
    </source>
</evidence>
<name>A0A198A1D1_9BACL</name>
<accession>A0A198A1D1</accession>
<dbReference type="PANTHER" id="PTHR43649">
    <property type="entry name" value="ARABINOSE-BINDING PROTEIN-RELATED"/>
    <property type="match status" value="1"/>
</dbReference>
<reference evidence="4 5" key="1">
    <citation type="submission" date="2016-05" db="EMBL/GenBank/DDBJ databases">
        <title>Paenibacillus sp. 1ZS3-15 nov., isolated from the rhizosphere soil.</title>
        <authorList>
            <person name="Zhang X.X."/>
            <person name="Zhang J."/>
        </authorList>
    </citation>
    <scope>NUCLEOTIDE SEQUENCE [LARGE SCALE GENOMIC DNA]</scope>
    <source>
        <strain evidence="4 5">1ZS3-15</strain>
    </source>
</reference>
<feature type="region of interest" description="Disordered" evidence="1">
    <location>
        <begin position="27"/>
        <end position="51"/>
    </location>
</feature>
<feature type="chain" id="PRO_5038611334" evidence="2">
    <location>
        <begin position="24"/>
        <end position="517"/>
    </location>
</feature>
<dbReference type="Gene3D" id="3.40.190.10">
    <property type="entry name" value="Periplasmic binding protein-like II"/>
    <property type="match status" value="1"/>
</dbReference>
<dbReference type="InterPro" id="IPR006059">
    <property type="entry name" value="SBP"/>
</dbReference>
<evidence type="ECO:0000313" key="4">
    <source>
        <dbReference type="EMBL" id="OAS14907.1"/>
    </source>
</evidence>
<dbReference type="Pfam" id="PF12010">
    <property type="entry name" value="DUF3502"/>
    <property type="match status" value="1"/>
</dbReference>
<evidence type="ECO:0000313" key="5">
    <source>
        <dbReference type="Proteomes" id="UP000078454"/>
    </source>
</evidence>
<proteinExistence type="predicted"/>
<organism evidence="4 5">
    <name type="scientific">Paenibacillus oryzisoli</name>
    <dbReference type="NCBI Taxonomy" id="1850517"/>
    <lineage>
        <taxon>Bacteria</taxon>
        <taxon>Bacillati</taxon>
        <taxon>Bacillota</taxon>
        <taxon>Bacilli</taxon>
        <taxon>Bacillales</taxon>
        <taxon>Paenibacillaceae</taxon>
        <taxon>Paenibacillus</taxon>
    </lineage>
</organism>
<feature type="compositionally biased region" description="Low complexity" evidence="1">
    <location>
        <begin position="30"/>
        <end position="43"/>
    </location>
</feature>
<evidence type="ECO:0000259" key="3">
    <source>
        <dbReference type="Pfam" id="PF12010"/>
    </source>
</evidence>
<evidence type="ECO:0000256" key="2">
    <source>
        <dbReference type="SAM" id="SignalP"/>
    </source>
</evidence>
<dbReference type="PROSITE" id="PS51257">
    <property type="entry name" value="PROKAR_LIPOPROTEIN"/>
    <property type="match status" value="1"/>
</dbReference>
<protein>
    <submittedName>
        <fullName evidence="4">Sugar ABC transporter substrate-binding protein</fullName>
    </submittedName>
</protein>
<gene>
    <name evidence="4" type="ORF">A8708_05255</name>
</gene>
<feature type="signal peptide" evidence="2">
    <location>
        <begin position="1"/>
        <end position="23"/>
    </location>
</feature>
<keyword evidence="2" id="KW-0732">Signal</keyword>
<dbReference type="OrthoDB" id="1988587at2"/>
<dbReference type="InterPro" id="IPR050490">
    <property type="entry name" value="Bact_solute-bd_prot1"/>
</dbReference>
<dbReference type="Proteomes" id="UP000078454">
    <property type="component" value="Unassembled WGS sequence"/>
</dbReference>
<dbReference type="EMBL" id="LYPB01000087">
    <property type="protein sequence ID" value="OAS14907.1"/>
    <property type="molecule type" value="Genomic_DNA"/>
</dbReference>
<comment type="caution">
    <text evidence="4">The sequence shown here is derived from an EMBL/GenBank/DDBJ whole genome shotgun (WGS) entry which is preliminary data.</text>
</comment>
<dbReference type="AlphaFoldDB" id="A0A198A1D1"/>
<sequence length="517" mass="57493">MKTKKSVGIVLASLLAASMMLSACGNTDKTSNSTNNAQSTASTKPNEGGIDTSKPVTLKMILLGPKPADYDLVFGEINKVLKQKVNATLETEFLDWSDWKQKYPLKFAANEDFDLVFTANWASYADQANKGGFLELTDASLSKYAPLTWKAMDKVKWDQARVKSKVYMVPYNIANEYKEKLVIYREDLREKYNLPPITDAASYAKFTDAIVKNEKGTTPFGPTLGSMHALDTPLLVQKNNWKMIDGTPFAFSIGDATGKVFNVYDTPEFKELLTYYKNLADNGAWMRDVLTYKGSQSEDFKSGKIASYSHTLSSGVSSVSAVKSVHPDWKVGIADIAPDSKKTTAISTQNGMAIHATSKSPERSLMVLDLLQNDKQLHDLMMYGIDGTHYTAVGSDQFTKSDKFGSFNTFTNWSFQSPLNRIETTYPQVAKDIENKWKSQVTHFKLETFVFDNSKVVNEVSNVSNVMTRYGLPLEYGLVKETDKGLADLQSQLKAAGVEKVQAEVQNQINTFLAENK</sequence>
<dbReference type="PANTHER" id="PTHR43649:SF17">
    <property type="entry name" value="ABC TRANSPORTER SOLUTE BINDING PROTEIN-SUGAR TRANSPORT"/>
    <property type="match status" value="1"/>
</dbReference>